<name>A0A9J6C9I6_POLVA</name>
<comment type="caution">
    <text evidence="5">The sequence shown here is derived from an EMBL/GenBank/DDBJ whole genome shotgun (WGS) entry which is preliminary data.</text>
</comment>
<evidence type="ECO:0000256" key="3">
    <source>
        <dbReference type="ARBA" id="ARBA00022691"/>
    </source>
</evidence>
<dbReference type="EMBL" id="JADBJN010000002">
    <property type="protein sequence ID" value="KAG5678427.1"/>
    <property type="molecule type" value="Genomic_DNA"/>
</dbReference>
<dbReference type="HAMAP" id="MF_03044">
    <property type="entry name" value="BMT2"/>
    <property type="match status" value="1"/>
</dbReference>
<dbReference type="Proteomes" id="UP001107558">
    <property type="component" value="Chromosome 2"/>
</dbReference>
<comment type="function">
    <text evidence="4">S-adenosyl-L-methionine-binding protein that acts as an inhibitor of mTORC1 signaling. Acts as a sensor of S-adenosyl-L-methionine to signal methionine sufficiency to mTORC1. Probably also acts as a S-adenosyl-L-methionine-dependent methyltransferase.</text>
</comment>
<dbReference type="EC" id="2.1.1.-" evidence="4"/>
<evidence type="ECO:0000256" key="4">
    <source>
        <dbReference type="HAMAP-Rule" id="MF_03044"/>
    </source>
</evidence>
<gene>
    <name evidence="5" type="ORF">PVAND_008101</name>
</gene>
<reference evidence="5" key="1">
    <citation type="submission" date="2021-03" db="EMBL/GenBank/DDBJ databases">
        <title>Chromosome level genome of the anhydrobiotic midge Polypedilum vanderplanki.</title>
        <authorList>
            <person name="Yoshida Y."/>
            <person name="Kikawada T."/>
            <person name="Gusev O."/>
        </authorList>
    </citation>
    <scope>NUCLEOTIDE SEQUENCE</scope>
    <source>
        <strain evidence="5">NIAS01</strain>
        <tissue evidence="5">Whole body or cell culture</tissue>
    </source>
</reference>
<evidence type="ECO:0000256" key="1">
    <source>
        <dbReference type="ARBA" id="ARBA00022603"/>
    </source>
</evidence>
<dbReference type="InterPro" id="IPR021867">
    <property type="entry name" value="Bmt2/SAMTOR"/>
</dbReference>
<keyword evidence="6" id="KW-1185">Reference proteome</keyword>
<feature type="binding site" evidence="4">
    <location>
        <position position="146"/>
    </location>
    <ligand>
        <name>S-adenosyl-L-methionine</name>
        <dbReference type="ChEBI" id="CHEBI:59789"/>
    </ligand>
</feature>
<proteinExistence type="inferred from homology"/>
<dbReference type="Gene3D" id="3.40.50.150">
    <property type="entry name" value="Vaccinia Virus protein VP39"/>
    <property type="match status" value="1"/>
</dbReference>
<feature type="binding site" evidence="4">
    <location>
        <position position="128"/>
    </location>
    <ligand>
        <name>S-adenosyl-L-methionine</name>
        <dbReference type="ChEBI" id="CHEBI:59789"/>
    </ligand>
</feature>
<keyword evidence="2 4" id="KW-0808">Transferase</keyword>
<dbReference type="PANTHER" id="PTHR21008">
    <property type="entry name" value="S-ADENOSYLMETHIONINE SENSOR UPSTREAM OF MTORC1-RELATED"/>
    <property type="match status" value="1"/>
</dbReference>
<accession>A0A9J6C9I6</accession>
<dbReference type="GO" id="GO:1904262">
    <property type="term" value="P:negative regulation of TORC1 signaling"/>
    <property type="evidence" value="ECO:0007669"/>
    <property type="project" value="TreeGrafter"/>
</dbReference>
<comment type="similarity">
    <text evidence="4">Belongs to the BMT2 family.</text>
</comment>
<dbReference type="InterPro" id="IPR029063">
    <property type="entry name" value="SAM-dependent_MTases_sf"/>
</dbReference>
<dbReference type="OrthoDB" id="5954793at2759"/>
<dbReference type="AlphaFoldDB" id="A0A9J6C9I6"/>
<keyword evidence="3 4" id="KW-0949">S-adenosyl-L-methionine</keyword>
<protein>
    <recommendedName>
        <fullName evidence="4">S-adenosylmethionine sensor upstream of mTORC1</fullName>
    </recommendedName>
    <alternativeName>
        <fullName evidence="4">Probable methyltransferase BMT2 homolog</fullName>
        <ecNumber evidence="4">2.1.1.-</ecNumber>
    </alternativeName>
</protein>
<dbReference type="GO" id="GO:0032259">
    <property type="term" value="P:methylation"/>
    <property type="evidence" value="ECO:0007669"/>
    <property type="project" value="UniProtKB-KW"/>
</dbReference>
<dbReference type="Pfam" id="PF11968">
    <property type="entry name" value="Bmt2"/>
    <property type="match status" value="1"/>
</dbReference>
<keyword evidence="1 4" id="KW-0489">Methyltransferase</keyword>
<dbReference type="GO" id="GO:0008168">
    <property type="term" value="F:methyltransferase activity"/>
    <property type="evidence" value="ECO:0007669"/>
    <property type="project" value="UniProtKB-UniRule"/>
</dbReference>
<dbReference type="SUPFAM" id="SSF53335">
    <property type="entry name" value="S-adenosyl-L-methionine-dependent methyltransferases"/>
    <property type="match status" value="1"/>
</dbReference>
<evidence type="ECO:0000313" key="5">
    <source>
        <dbReference type="EMBL" id="KAG5678427.1"/>
    </source>
</evidence>
<evidence type="ECO:0000313" key="6">
    <source>
        <dbReference type="Proteomes" id="UP001107558"/>
    </source>
</evidence>
<dbReference type="PANTHER" id="PTHR21008:SF0">
    <property type="entry name" value="S-ADENOSYLMETHIONINE SENSOR UPSTREAM OF MTORC1"/>
    <property type="match status" value="1"/>
</dbReference>
<sequence>MENKFEEQKKLATIIKGIHQSLRETSDDIGDEKAWENHLKDREKLNLYANSMRTLSESHWKEKIKSKEDRIEWIIESCNEYFTQTIIEEHRNKEMKILEKLKLEGYEIKIDEQNLLKIGEKLKVVDVGSSGNFFKKNDRFEILPLDIAPASDEVLYCDFLSVSISNKLSKDAKMIHSIPTNYFDVVIFCLLLEYLPSSNMRIKCCENAYEILKTEGILCLITPDSNFQHTNAQQIKNWKWTLANIGFKRIKLEKLMNLTCMIFRKSLSKEITKRWVDLKKEPKMEFKMDIPQDRKKKTQEHVQTDVRNYKFDIDIMNELPFE</sequence>
<organism evidence="5 6">
    <name type="scientific">Polypedilum vanderplanki</name>
    <name type="common">Sleeping chironomid midge</name>
    <dbReference type="NCBI Taxonomy" id="319348"/>
    <lineage>
        <taxon>Eukaryota</taxon>
        <taxon>Metazoa</taxon>
        <taxon>Ecdysozoa</taxon>
        <taxon>Arthropoda</taxon>
        <taxon>Hexapoda</taxon>
        <taxon>Insecta</taxon>
        <taxon>Pterygota</taxon>
        <taxon>Neoptera</taxon>
        <taxon>Endopterygota</taxon>
        <taxon>Diptera</taxon>
        <taxon>Nematocera</taxon>
        <taxon>Chironomoidea</taxon>
        <taxon>Chironomidae</taxon>
        <taxon>Chironominae</taxon>
        <taxon>Polypedilum</taxon>
        <taxon>Polypedilum</taxon>
    </lineage>
</organism>
<evidence type="ECO:0000256" key="2">
    <source>
        <dbReference type="ARBA" id="ARBA00022679"/>
    </source>
</evidence>